<keyword evidence="2" id="KW-1185">Reference proteome</keyword>
<evidence type="ECO:0000313" key="1">
    <source>
        <dbReference type="EMBL" id="RWX46033.1"/>
    </source>
</evidence>
<protein>
    <submittedName>
        <fullName evidence="1">Type IV pilus assembly protein PilP</fullName>
    </submittedName>
</protein>
<name>A0A3S3RRC9_9BACT</name>
<dbReference type="EMBL" id="MTKO01000070">
    <property type="protein sequence ID" value="RWX46033.1"/>
    <property type="molecule type" value="Genomic_DNA"/>
</dbReference>
<proteinExistence type="predicted"/>
<gene>
    <name evidence="1" type="ORF">H206_00103</name>
</gene>
<dbReference type="Proteomes" id="UP000287853">
    <property type="component" value="Unassembled WGS sequence"/>
</dbReference>
<sequence length="173" mass="19651">MKLLIKVYIWSLALLFICWPVNGKIWAAGSEAVSQDAQSGEEQEIREVDKFQYKFEDRPDPFFPFLSKDTGRDPDGDLPIDDDEGKPLTGMQLFEPGQLKLVALLKIGNKNVAMVEDVGGKGYRLDENMLIGRHGVINRIKDEQVEITESYKTKTGRIVTKEITMRMKKEGDK</sequence>
<reference evidence="1 2" key="1">
    <citation type="submission" date="2017-01" db="EMBL/GenBank/DDBJ databases">
        <title>The cable genome- insights into the physiology and evolution of filamentous bacteria capable of sulfide oxidation via long distance electron transfer.</title>
        <authorList>
            <person name="Schreiber L."/>
            <person name="Bjerg J.T."/>
            <person name="Boggild A."/>
            <person name="Van De Vossenberg J."/>
            <person name="Meysman F."/>
            <person name="Nielsen L.P."/>
            <person name="Schramm A."/>
            <person name="Kjeldsen K.U."/>
        </authorList>
    </citation>
    <scope>NUCLEOTIDE SEQUENCE [LARGE SCALE GENOMIC DNA]</scope>
    <source>
        <strain evidence="1">MCF</strain>
    </source>
</reference>
<dbReference type="InterPro" id="IPR007446">
    <property type="entry name" value="PilP"/>
</dbReference>
<dbReference type="Pfam" id="PF04351">
    <property type="entry name" value="PilP"/>
    <property type="match status" value="1"/>
</dbReference>
<accession>A0A3S3RRC9</accession>
<dbReference type="Gene3D" id="2.30.30.830">
    <property type="match status" value="1"/>
</dbReference>
<dbReference type="AlphaFoldDB" id="A0A3S3RRC9"/>
<evidence type="ECO:0000313" key="2">
    <source>
        <dbReference type="Proteomes" id="UP000287853"/>
    </source>
</evidence>
<organism evidence="1 2">
    <name type="scientific">Candidatus Electrothrix aarhusensis</name>
    <dbReference type="NCBI Taxonomy" id="1859131"/>
    <lineage>
        <taxon>Bacteria</taxon>
        <taxon>Pseudomonadati</taxon>
        <taxon>Thermodesulfobacteriota</taxon>
        <taxon>Desulfobulbia</taxon>
        <taxon>Desulfobulbales</taxon>
        <taxon>Desulfobulbaceae</taxon>
        <taxon>Candidatus Electrothrix</taxon>
    </lineage>
</organism>
<comment type="caution">
    <text evidence="1">The sequence shown here is derived from an EMBL/GenBank/DDBJ whole genome shotgun (WGS) entry which is preliminary data.</text>
</comment>